<organism evidence="2">
    <name type="scientific">Arundo donax</name>
    <name type="common">Giant reed</name>
    <name type="synonym">Donax arundinaceus</name>
    <dbReference type="NCBI Taxonomy" id="35708"/>
    <lineage>
        <taxon>Eukaryota</taxon>
        <taxon>Viridiplantae</taxon>
        <taxon>Streptophyta</taxon>
        <taxon>Embryophyta</taxon>
        <taxon>Tracheophyta</taxon>
        <taxon>Spermatophyta</taxon>
        <taxon>Magnoliopsida</taxon>
        <taxon>Liliopsida</taxon>
        <taxon>Poales</taxon>
        <taxon>Poaceae</taxon>
        <taxon>PACMAD clade</taxon>
        <taxon>Arundinoideae</taxon>
        <taxon>Arundineae</taxon>
        <taxon>Arundo</taxon>
    </lineage>
</organism>
<feature type="region of interest" description="Disordered" evidence="1">
    <location>
        <begin position="21"/>
        <end position="60"/>
    </location>
</feature>
<proteinExistence type="predicted"/>
<sequence>MSSIYMCIPYVGPNSVFLELKNSPTKQQKHPSQQPSPAHYDLADPRPSSSLPLNRINRFD</sequence>
<evidence type="ECO:0000256" key="1">
    <source>
        <dbReference type="SAM" id="MobiDB-lite"/>
    </source>
</evidence>
<dbReference type="EMBL" id="GBRH01235443">
    <property type="protein sequence ID" value="JAD62452.1"/>
    <property type="molecule type" value="Transcribed_RNA"/>
</dbReference>
<name>A0A0A9BT58_ARUDO</name>
<reference evidence="2" key="1">
    <citation type="submission" date="2014-09" db="EMBL/GenBank/DDBJ databases">
        <authorList>
            <person name="Magalhaes I.L.F."/>
            <person name="Oliveira U."/>
            <person name="Santos F.R."/>
            <person name="Vidigal T.H.D.A."/>
            <person name="Brescovit A.D."/>
            <person name="Santos A.J."/>
        </authorList>
    </citation>
    <scope>NUCLEOTIDE SEQUENCE</scope>
    <source>
        <tissue evidence="2">Shoot tissue taken approximately 20 cm above the soil surface</tissue>
    </source>
</reference>
<protein>
    <submittedName>
        <fullName evidence="2">Uncharacterized protein</fullName>
    </submittedName>
</protein>
<dbReference type="AlphaFoldDB" id="A0A0A9BT58"/>
<reference evidence="2" key="2">
    <citation type="journal article" date="2015" name="Data Brief">
        <title>Shoot transcriptome of the giant reed, Arundo donax.</title>
        <authorList>
            <person name="Barrero R.A."/>
            <person name="Guerrero F.D."/>
            <person name="Moolhuijzen P."/>
            <person name="Goolsby J.A."/>
            <person name="Tidwell J."/>
            <person name="Bellgard S.E."/>
            <person name="Bellgard M.I."/>
        </authorList>
    </citation>
    <scope>NUCLEOTIDE SEQUENCE</scope>
    <source>
        <tissue evidence="2">Shoot tissue taken approximately 20 cm above the soil surface</tissue>
    </source>
</reference>
<evidence type="ECO:0000313" key="2">
    <source>
        <dbReference type="EMBL" id="JAD62452.1"/>
    </source>
</evidence>
<feature type="compositionally biased region" description="Low complexity" evidence="1">
    <location>
        <begin position="23"/>
        <end position="37"/>
    </location>
</feature>
<accession>A0A0A9BT58</accession>